<dbReference type="EMBL" id="DS985244">
    <property type="protein sequence ID" value="EDV25909.1"/>
    <property type="molecule type" value="Genomic_DNA"/>
</dbReference>
<dbReference type="Pfam" id="PF11838">
    <property type="entry name" value="ERAP1_C"/>
    <property type="match status" value="1"/>
</dbReference>
<organism evidence="3 4">
    <name type="scientific">Trichoplax adhaerens</name>
    <name type="common">Trichoplax reptans</name>
    <dbReference type="NCBI Taxonomy" id="10228"/>
    <lineage>
        <taxon>Eukaryota</taxon>
        <taxon>Metazoa</taxon>
        <taxon>Placozoa</taxon>
        <taxon>Uniplacotomia</taxon>
        <taxon>Trichoplacea</taxon>
        <taxon>Trichoplacidae</taxon>
        <taxon>Trichoplax</taxon>
    </lineage>
</organism>
<dbReference type="Proteomes" id="UP000009022">
    <property type="component" value="Unassembled WGS sequence"/>
</dbReference>
<dbReference type="STRING" id="10228.B3RUY9"/>
<gene>
    <name evidence="3" type="ORF">TRIADDRAFT_55462</name>
</gene>
<dbReference type="PhylomeDB" id="B3RUY9"/>
<evidence type="ECO:0000256" key="1">
    <source>
        <dbReference type="ARBA" id="ARBA00010136"/>
    </source>
</evidence>
<reference evidence="3 4" key="1">
    <citation type="journal article" date="2008" name="Nature">
        <title>The Trichoplax genome and the nature of placozoans.</title>
        <authorList>
            <person name="Srivastava M."/>
            <person name="Begovic E."/>
            <person name="Chapman J."/>
            <person name="Putnam N.H."/>
            <person name="Hellsten U."/>
            <person name="Kawashima T."/>
            <person name="Kuo A."/>
            <person name="Mitros T."/>
            <person name="Salamov A."/>
            <person name="Carpenter M.L."/>
            <person name="Signorovitch A.Y."/>
            <person name="Moreno M.A."/>
            <person name="Kamm K."/>
            <person name="Grimwood J."/>
            <person name="Schmutz J."/>
            <person name="Shapiro H."/>
            <person name="Grigoriev I.V."/>
            <person name="Buss L.W."/>
            <person name="Schierwater B."/>
            <person name="Dellaporta S.L."/>
            <person name="Rokhsar D.S."/>
        </authorList>
    </citation>
    <scope>NUCLEOTIDE SEQUENCE [LARGE SCALE GENOMIC DNA]</scope>
    <source>
        <strain evidence="3 4">Grell-BS-1999</strain>
    </source>
</reference>
<dbReference type="AlphaFoldDB" id="B3RUY9"/>
<dbReference type="Gene3D" id="1.25.50.20">
    <property type="match status" value="1"/>
</dbReference>
<evidence type="ECO:0000259" key="2">
    <source>
        <dbReference type="Pfam" id="PF11838"/>
    </source>
</evidence>
<evidence type="ECO:0000313" key="3">
    <source>
        <dbReference type="EMBL" id="EDV25909.1"/>
    </source>
</evidence>
<keyword evidence="4" id="KW-1185">Reference proteome</keyword>
<proteinExistence type="inferred from homology"/>
<dbReference type="OrthoDB" id="6626199at2759"/>
<sequence>MIKYSTALEFTKYLIKETHYLPWFTAIGRLEHIVDRLENTGNFGYFANYYLQQLKPLLKILKFENTGDHLERLLRVAAMGVACRLNEYECNKDASKMFWDNAMNDSNMIPPSLRRIVLSAAVANGDSRAFTRIWNKLNTTYKTTIRPDMLRALARSKEPWLLKAYIHMALHSNNLSQGEKANVFNFVAANPVGRHVPWEYIKTNFNMMYGQAKNNSQLNTFGRMFVSSVQRFDTMPKYMEVEMFFERHPELSGYKSSVLNSIHTNIMWLQKHAMQIKQFCQANTEHMETM</sequence>
<dbReference type="InParanoid" id="B3RUY9"/>
<feature type="domain" description="ERAP1-like C-terminal" evidence="2">
    <location>
        <begin position="2"/>
        <end position="262"/>
    </location>
</feature>
<dbReference type="GeneID" id="6752649"/>
<evidence type="ECO:0000313" key="4">
    <source>
        <dbReference type="Proteomes" id="UP000009022"/>
    </source>
</evidence>
<dbReference type="OMA" id="YMANETE"/>
<protein>
    <recommendedName>
        <fullName evidence="2">ERAP1-like C-terminal domain-containing protein</fullName>
    </recommendedName>
</protein>
<dbReference type="eggNOG" id="KOG1046">
    <property type="taxonomic scope" value="Eukaryota"/>
</dbReference>
<dbReference type="HOGENOM" id="CLU_1027755_0_0_1"/>
<dbReference type="RefSeq" id="XP_002111942.1">
    <property type="nucleotide sequence ID" value="XM_002111906.1"/>
</dbReference>
<dbReference type="KEGG" id="tad:TRIADDRAFT_55462"/>
<dbReference type="PANTHER" id="PTHR11533">
    <property type="entry name" value="PROTEASE M1 ZINC METALLOPROTEASE"/>
    <property type="match status" value="1"/>
</dbReference>
<dbReference type="InterPro" id="IPR050344">
    <property type="entry name" value="Peptidase_M1_aminopeptidases"/>
</dbReference>
<dbReference type="CTD" id="6752649"/>
<dbReference type="PANTHER" id="PTHR11533:SF299">
    <property type="entry name" value="AMINOPEPTIDASE"/>
    <property type="match status" value="1"/>
</dbReference>
<name>B3RUY9_TRIAD</name>
<comment type="similarity">
    <text evidence="1">Belongs to the peptidase M1 family.</text>
</comment>
<dbReference type="InterPro" id="IPR024571">
    <property type="entry name" value="ERAP1-like_C_dom"/>
</dbReference>
<accession>B3RUY9</accession>